<keyword evidence="7" id="KW-0472">Membrane</keyword>
<dbReference type="RefSeq" id="WP_338363451.1">
    <property type="nucleotide sequence ID" value="NZ_CAWVOK010000006.1"/>
</dbReference>
<dbReference type="PROSITE" id="PS00211">
    <property type="entry name" value="ABC_TRANSPORTER_1"/>
    <property type="match status" value="1"/>
</dbReference>
<comment type="caution">
    <text evidence="10">The sequence shown here is derived from an EMBL/GenBank/DDBJ whole genome shotgun (WGS) entry which is preliminary data.</text>
</comment>
<dbReference type="PANTHER" id="PTHR42788:SF7">
    <property type="entry name" value="NITRATE ABC TRANSPORTER ATP-BINDING PROTEIN"/>
    <property type="match status" value="1"/>
</dbReference>
<dbReference type="Pfam" id="PF00005">
    <property type="entry name" value="ABC_tran"/>
    <property type="match status" value="1"/>
</dbReference>
<dbReference type="PROSITE" id="PS50893">
    <property type="entry name" value="ABC_TRANSPORTER_2"/>
    <property type="match status" value="1"/>
</dbReference>
<evidence type="ECO:0000256" key="1">
    <source>
        <dbReference type="ARBA" id="ARBA00004202"/>
    </source>
</evidence>
<dbReference type="PANTHER" id="PTHR42788">
    <property type="entry name" value="TAURINE IMPORT ATP-BINDING PROTEIN-RELATED"/>
    <property type="match status" value="1"/>
</dbReference>
<dbReference type="SUPFAM" id="SSF52540">
    <property type="entry name" value="P-loop containing nucleoside triphosphate hydrolases"/>
    <property type="match status" value="1"/>
</dbReference>
<dbReference type="Gene3D" id="3.40.50.300">
    <property type="entry name" value="P-loop containing nucleotide triphosphate hydrolases"/>
    <property type="match status" value="1"/>
</dbReference>
<keyword evidence="11" id="KW-1185">Reference proteome</keyword>
<evidence type="ECO:0000256" key="5">
    <source>
        <dbReference type="ARBA" id="ARBA00022741"/>
    </source>
</evidence>
<evidence type="ECO:0000256" key="4">
    <source>
        <dbReference type="ARBA" id="ARBA00022475"/>
    </source>
</evidence>
<evidence type="ECO:0000259" key="9">
    <source>
        <dbReference type="PROSITE" id="PS50893"/>
    </source>
</evidence>
<keyword evidence="5" id="KW-0547">Nucleotide-binding</keyword>
<protein>
    <submittedName>
        <fullName evidence="10">ABC transport system ATP-binding protein</fullName>
    </submittedName>
</protein>
<accession>A0ABP0EV95</accession>
<keyword evidence="4" id="KW-1003">Cell membrane</keyword>
<dbReference type="InterPro" id="IPR003439">
    <property type="entry name" value="ABC_transporter-like_ATP-bd"/>
</dbReference>
<evidence type="ECO:0000313" key="11">
    <source>
        <dbReference type="Proteomes" id="UP001314181"/>
    </source>
</evidence>
<sequence length="248" mass="27728">MLSLKNISITLGKSTKLEHKVLNNLSLNVKTGEFVTIMGGNGAGKSTLFNVISGFLKPDSGSVTINGCNMTSLSQIKKSSLVSKVMQDSRAGTIENMSIFENMTFALKRGKKRGFKPFFNSSNKKFFQEKLQMLNMDLEYFIDKLVCNLSGGQRQAISLIMSTLADFKVLLLDEITSALDPKSSEIVMQLVAKILREKHCACIMITHNLDHAINYGNRLLFLKNGTFIAEYDYYAKQKLNHIELSSIY</sequence>
<evidence type="ECO:0000256" key="8">
    <source>
        <dbReference type="ARBA" id="ARBA00024725"/>
    </source>
</evidence>
<keyword evidence="6 10" id="KW-0067">ATP-binding</keyword>
<comment type="subcellular location">
    <subcellularLocation>
        <location evidence="1">Cell membrane</location>
        <topology evidence="1">Peripheral membrane protein</topology>
    </subcellularLocation>
</comment>
<feature type="domain" description="ABC transporter" evidence="9">
    <location>
        <begin position="2"/>
        <end position="247"/>
    </location>
</feature>
<evidence type="ECO:0000313" key="10">
    <source>
        <dbReference type="EMBL" id="CAK8162417.1"/>
    </source>
</evidence>
<dbReference type="SMART" id="SM00382">
    <property type="entry name" value="AAA"/>
    <property type="match status" value="1"/>
</dbReference>
<organism evidence="10 11">
    <name type="scientific">Candidatus Xenohaliotis californiensis</name>
    <dbReference type="NCBI Taxonomy" id="84677"/>
    <lineage>
        <taxon>Bacteria</taxon>
        <taxon>Pseudomonadati</taxon>
        <taxon>Pseudomonadota</taxon>
        <taxon>Alphaproteobacteria</taxon>
        <taxon>Rickettsiales</taxon>
        <taxon>Anaplasmataceae</taxon>
        <taxon>Candidatus Xenohaliotis</taxon>
    </lineage>
</organism>
<dbReference type="Proteomes" id="UP001314181">
    <property type="component" value="Unassembled WGS sequence"/>
</dbReference>
<evidence type="ECO:0000256" key="7">
    <source>
        <dbReference type="ARBA" id="ARBA00023136"/>
    </source>
</evidence>
<dbReference type="GO" id="GO:0005524">
    <property type="term" value="F:ATP binding"/>
    <property type="evidence" value="ECO:0007669"/>
    <property type="project" value="UniProtKB-KW"/>
</dbReference>
<dbReference type="InterPro" id="IPR050166">
    <property type="entry name" value="ABC_transporter_ATP-bind"/>
</dbReference>
<dbReference type="InterPro" id="IPR017871">
    <property type="entry name" value="ABC_transporter-like_CS"/>
</dbReference>
<dbReference type="InterPro" id="IPR027417">
    <property type="entry name" value="P-loop_NTPase"/>
</dbReference>
<dbReference type="EMBL" id="CAWVOK010000006">
    <property type="protein sequence ID" value="CAK8162417.1"/>
    <property type="molecule type" value="Genomic_DNA"/>
</dbReference>
<gene>
    <name evidence="10" type="ORF">CAXC1_150011</name>
</gene>
<evidence type="ECO:0000256" key="3">
    <source>
        <dbReference type="ARBA" id="ARBA00022448"/>
    </source>
</evidence>
<comment type="function">
    <text evidence="8">Part of an ABC transporter complex. Transmembrane domains (TMD) form a pore in the inner membrane and the ATP-binding domain (NBD) is responsible for energy generation.</text>
</comment>
<comment type="similarity">
    <text evidence="2">Belongs to the ABC transporter superfamily.</text>
</comment>
<proteinExistence type="inferred from homology"/>
<evidence type="ECO:0000256" key="6">
    <source>
        <dbReference type="ARBA" id="ARBA00022840"/>
    </source>
</evidence>
<name>A0ABP0EV95_9RICK</name>
<keyword evidence="3" id="KW-0813">Transport</keyword>
<evidence type="ECO:0000256" key="2">
    <source>
        <dbReference type="ARBA" id="ARBA00005417"/>
    </source>
</evidence>
<reference evidence="10 11" key="1">
    <citation type="submission" date="2024-01" db="EMBL/GenBank/DDBJ databases">
        <authorList>
            <person name="Kunselman E."/>
        </authorList>
    </citation>
    <scope>NUCLEOTIDE SEQUENCE [LARGE SCALE GENOMIC DNA]</scope>
    <source>
        <strain evidence="10">2 abalone samples</strain>
    </source>
</reference>
<dbReference type="InterPro" id="IPR003593">
    <property type="entry name" value="AAA+_ATPase"/>
</dbReference>